<feature type="compositionally biased region" description="Polar residues" evidence="1">
    <location>
        <begin position="65"/>
        <end position="77"/>
    </location>
</feature>
<gene>
    <name evidence="2" type="ORF">GAYE_PCTG60G1363</name>
</gene>
<evidence type="ECO:0000256" key="1">
    <source>
        <dbReference type="SAM" id="MobiDB-lite"/>
    </source>
</evidence>
<name>A0AAV9I7R2_9RHOD</name>
<evidence type="ECO:0000313" key="3">
    <source>
        <dbReference type="Proteomes" id="UP001300502"/>
    </source>
</evidence>
<sequence length="304" mass="35227">MLFVSVFPAKKSFKSCGKKVCCFRYSIRMQLEQSNDSFNYWRAIAREVTPNVDESAASSRKPLETETSPKANTSIGEQESVLVPRNSSERATDSKVSSNDLVVPPSGVETVSDNSGRLSTCWDPDNSWRQYPDLVESALLGKKAQELSKCEEDDVFKYYLDSENNLRPLKELSSPNNISIHDSELDTISEHLAWESWRRVSQNVENDSSAGDELLEDDWNEIDRWRPVVDDLNVYRSDGEENHPKDKNDKLSQKRERMAWQKWFSMQQYILSPAVWERHMNVTDRKKEDTQIYKHWLSDIEQDS</sequence>
<feature type="region of interest" description="Disordered" evidence="1">
    <location>
        <begin position="51"/>
        <end position="115"/>
    </location>
</feature>
<proteinExistence type="predicted"/>
<accession>A0AAV9I7R2</accession>
<dbReference type="AlphaFoldDB" id="A0AAV9I7R2"/>
<organism evidence="2 3">
    <name type="scientific">Galdieria yellowstonensis</name>
    <dbReference type="NCBI Taxonomy" id="3028027"/>
    <lineage>
        <taxon>Eukaryota</taxon>
        <taxon>Rhodophyta</taxon>
        <taxon>Bangiophyceae</taxon>
        <taxon>Galdieriales</taxon>
        <taxon>Galdieriaceae</taxon>
        <taxon>Galdieria</taxon>
    </lineage>
</organism>
<comment type="caution">
    <text evidence="2">The sequence shown here is derived from an EMBL/GenBank/DDBJ whole genome shotgun (WGS) entry which is preliminary data.</text>
</comment>
<keyword evidence="3" id="KW-1185">Reference proteome</keyword>
<dbReference type="EMBL" id="JANCYU010000015">
    <property type="protein sequence ID" value="KAK4523467.1"/>
    <property type="molecule type" value="Genomic_DNA"/>
</dbReference>
<protein>
    <submittedName>
        <fullName evidence="2">Uncharacterized protein</fullName>
    </submittedName>
</protein>
<evidence type="ECO:0000313" key="2">
    <source>
        <dbReference type="EMBL" id="KAK4523467.1"/>
    </source>
</evidence>
<dbReference type="Proteomes" id="UP001300502">
    <property type="component" value="Unassembled WGS sequence"/>
</dbReference>
<reference evidence="2 3" key="1">
    <citation type="submission" date="2022-07" db="EMBL/GenBank/DDBJ databases">
        <title>Genome-wide signatures of adaptation to extreme environments.</title>
        <authorList>
            <person name="Cho C.H."/>
            <person name="Yoon H.S."/>
        </authorList>
    </citation>
    <scope>NUCLEOTIDE SEQUENCE [LARGE SCALE GENOMIC DNA]</scope>
    <source>
        <strain evidence="2 3">108.79 E11</strain>
    </source>
</reference>